<protein>
    <submittedName>
        <fullName evidence="3">Fungal fucose-specific lectin protein</fullName>
    </submittedName>
</protein>
<feature type="transmembrane region" description="Helical" evidence="2">
    <location>
        <begin position="71"/>
        <end position="95"/>
    </location>
</feature>
<dbReference type="RefSeq" id="XP_020125170.1">
    <property type="nucleotide sequence ID" value="XM_020270178.1"/>
</dbReference>
<dbReference type="STRING" id="236234.A0A1J9QJ73"/>
<dbReference type="SUPFAM" id="SSF89372">
    <property type="entry name" value="Fucose-specific lectin"/>
    <property type="match status" value="1"/>
</dbReference>
<dbReference type="OrthoDB" id="3942327at2759"/>
<sequence length="447" mass="48946">MDRSDYEYSTLEVDDTQCLTQIKSNTRHDVPETQPGNSLPEAFPSDAPEVIDGREGARPRRSMLCGLRRKTFWVALATGVTLIAISIAVGIGVGVTSQKNSNSSSTAPPSPSPSPSGNVASFSRLAAANYTDRQKAEHTLVYYQDDALNLWMADLDLTKNAWTQSQVNTTGYKPKNGTPIAAINIKIQARVDLHIRFVSETNYIRALFLDRLNNRDWRIAHKPDSVWSVTDESNLGDYYAQCDGCDSTGFMIFQSDHTHKTAFAYPYNDFSFNNSIPDGIVPDLGTAYALAPIQAIEELGDTHGYAGIYLSVDQALREFYFATGHGVKVTNVNLTMTVDAGAQIAAMSYAQNGLRYVQVLVTRETGGVQMAYLDGGPAQDWTWTDVVGGMEEVVPLSPISATPVGRVYALEEGENGRRRIVEFNRTSSTGIPKFERLGPINITAVST</sequence>
<evidence type="ECO:0000256" key="1">
    <source>
        <dbReference type="SAM" id="MobiDB-lite"/>
    </source>
</evidence>
<dbReference type="Proteomes" id="UP000183809">
    <property type="component" value="Unassembled WGS sequence"/>
</dbReference>
<organism evidence="3 4">
    <name type="scientific">Diplodia corticola</name>
    <dbReference type="NCBI Taxonomy" id="236234"/>
    <lineage>
        <taxon>Eukaryota</taxon>
        <taxon>Fungi</taxon>
        <taxon>Dikarya</taxon>
        <taxon>Ascomycota</taxon>
        <taxon>Pezizomycotina</taxon>
        <taxon>Dothideomycetes</taxon>
        <taxon>Dothideomycetes incertae sedis</taxon>
        <taxon>Botryosphaeriales</taxon>
        <taxon>Botryosphaeriaceae</taxon>
        <taxon>Diplodia</taxon>
    </lineage>
</organism>
<keyword evidence="2" id="KW-0812">Transmembrane</keyword>
<keyword evidence="2" id="KW-0472">Membrane</keyword>
<dbReference type="Gene3D" id="2.120.10.70">
    <property type="entry name" value="Fucose-specific lectin"/>
    <property type="match status" value="1"/>
</dbReference>
<feature type="region of interest" description="Disordered" evidence="1">
    <location>
        <begin position="97"/>
        <end position="119"/>
    </location>
</feature>
<dbReference type="GO" id="GO:0030246">
    <property type="term" value="F:carbohydrate binding"/>
    <property type="evidence" value="ECO:0007669"/>
    <property type="project" value="UniProtKB-KW"/>
</dbReference>
<proteinExistence type="predicted"/>
<accession>A0A1J9QJ73</accession>
<keyword evidence="4" id="KW-1185">Reference proteome</keyword>
<evidence type="ECO:0000313" key="4">
    <source>
        <dbReference type="Proteomes" id="UP000183809"/>
    </source>
</evidence>
<reference evidence="3 4" key="1">
    <citation type="submission" date="2016-10" db="EMBL/GenBank/DDBJ databases">
        <title>Proteomics and genomics reveal pathogen-plant mechanisms compatible with a hemibiotrophic lifestyle of Diplodia corticola.</title>
        <authorList>
            <person name="Fernandes I."/>
            <person name="De Jonge R."/>
            <person name="Van De Peer Y."/>
            <person name="Devreese B."/>
            <person name="Alves A."/>
            <person name="Esteves A.C."/>
        </authorList>
    </citation>
    <scope>NUCLEOTIDE SEQUENCE [LARGE SCALE GENOMIC DNA]</scope>
    <source>
        <strain evidence="3 4">CBS 112549</strain>
    </source>
</reference>
<keyword evidence="3" id="KW-0430">Lectin</keyword>
<keyword evidence="2" id="KW-1133">Transmembrane helix</keyword>
<feature type="region of interest" description="Disordered" evidence="1">
    <location>
        <begin position="25"/>
        <end position="55"/>
    </location>
</feature>
<dbReference type="AlphaFoldDB" id="A0A1J9QJ73"/>
<dbReference type="EMBL" id="MNUE01000104">
    <property type="protein sequence ID" value="OJD28910.1"/>
    <property type="molecule type" value="Genomic_DNA"/>
</dbReference>
<evidence type="ECO:0000256" key="2">
    <source>
        <dbReference type="SAM" id="Phobius"/>
    </source>
</evidence>
<name>A0A1J9QJ73_9PEZI</name>
<comment type="caution">
    <text evidence="3">The sequence shown here is derived from an EMBL/GenBank/DDBJ whole genome shotgun (WGS) entry which is preliminary data.</text>
</comment>
<evidence type="ECO:0000313" key="3">
    <source>
        <dbReference type="EMBL" id="OJD28910.1"/>
    </source>
</evidence>
<dbReference type="GeneID" id="31010437"/>
<gene>
    <name evidence="3" type="ORF">BKCO1_10400016</name>
</gene>